<evidence type="ECO:0000256" key="3">
    <source>
        <dbReference type="ARBA" id="ARBA00022448"/>
    </source>
</evidence>
<keyword evidence="3" id="KW-0813">Transport</keyword>
<protein>
    <recommendedName>
        <fullName evidence="12">ABC transporter domain-containing protein</fullName>
    </recommendedName>
</protein>
<evidence type="ECO:0000313" key="11">
    <source>
        <dbReference type="Proteomes" id="UP000266723"/>
    </source>
</evidence>
<dbReference type="SUPFAM" id="SSF52540">
    <property type="entry name" value="P-loop containing nucleoside triphosphate hydrolases"/>
    <property type="match status" value="1"/>
</dbReference>
<dbReference type="Proteomes" id="UP000266723">
    <property type="component" value="Unassembled WGS sequence"/>
</dbReference>
<keyword evidence="11" id="KW-1185">Reference proteome</keyword>
<feature type="transmembrane region" description="Helical" evidence="7">
    <location>
        <begin position="355"/>
        <end position="376"/>
    </location>
</feature>
<evidence type="ECO:0000256" key="6">
    <source>
        <dbReference type="ARBA" id="ARBA00023136"/>
    </source>
</evidence>
<dbReference type="PANTHER" id="PTHR48042">
    <property type="entry name" value="ABC TRANSPORTER G FAMILY MEMBER 11"/>
    <property type="match status" value="1"/>
</dbReference>
<feature type="transmembrane region" description="Helical" evidence="7">
    <location>
        <begin position="242"/>
        <end position="267"/>
    </location>
</feature>
<evidence type="ECO:0000259" key="9">
    <source>
        <dbReference type="Pfam" id="PF01061"/>
    </source>
</evidence>
<dbReference type="EMBL" id="QGKV02002055">
    <property type="protein sequence ID" value="KAF3493082.1"/>
    <property type="molecule type" value="Genomic_DNA"/>
</dbReference>
<comment type="similarity">
    <text evidence="2">Belongs to the ABC transporter superfamily. ABCG family. Eye pigment precursor importer (TC 3.A.1.204) subfamily.</text>
</comment>
<name>A0ABQ7A5Z4_BRACR</name>
<proteinExistence type="inferred from homology"/>
<evidence type="ECO:0000256" key="7">
    <source>
        <dbReference type="SAM" id="Phobius"/>
    </source>
</evidence>
<evidence type="ECO:0000259" key="8">
    <source>
        <dbReference type="Pfam" id="PF00005"/>
    </source>
</evidence>
<evidence type="ECO:0000256" key="4">
    <source>
        <dbReference type="ARBA" id="ARBA00022692"/>
    </source>
</evidence>
<dbReference type="PANTHER" id="PTHR48042:SF11">
    <property type="entry name" value="ABC TRANSPORTER G FAMILY MEMBER 11"/>
    <property type="match status" value="1"/>
</dbReference>
<dbReference type="InterPro" id="IPR003439">
    <property type="entry name" value="ABC_transporter-like_ATP-bd"/>
</dbReference>
<dbReference type="InterPro" id="IPR027417">
    <property type="entry name" value="P-loop_NTPase"/>
</dbReference>
<keyword evidence="4 7" id="KW-0812">Transmembrane</keyword>
<sequence length="490" mass="55378">MLRSEKLALVERTIIEMGLQDCADTVIGNWHLRGISGGEKRRVSIALEILMRPRLLFLDEPTSGLDSASAFFVTQTLRALSRDGRTVIASIHQPSSEFFAQAGFPCPALRNPSDHFLRCVNSDFDKVRATLKGSMKLRFEASDDPLEKITTTEAIRLLVDYYHTSDYYYNAKAKVEEISQYKGTILDSGGSQASFLLQTYTLTKRSFINMSRDFGYYWLRLLIYILVTVCIGTIYWNVGTSYSAILARGSCASFVFGFVTFMSIGGFPSFVEDMKVFQRERLNGHYGVAAFVIANTLAATPFLIIITFISGTICYFMVGLHPGFTHYLFFVLCLYASVTVVESLMMAIASIVPNFLMGIIIGAGIQGIFMLVSGFFRLPNDIPKLFWRYPMSYISFHFWALQGQYQNDLSGLMFDSQGSAFKIPGEYVLENVFQINVHRSKWINLSVILSMIIIYRIIFFIMIKTNEDVTPWFKTRFTLGFGLVVSRACS</sequence>
<keyword evidence="6 7" id="KW-0472">Membrane</keyword>
<comment type="subcellular location">
    <subcellularLocation>
        <location evidence="1">Membrane</location>
        <topology evidence="1">Multi-pass membrane protein</topology>
    </subcellularLocation>
</comment>
<feature type="transmembrane region" description="Helical" evidence="7">
    <location>
        <begin position="214"/>
        <end position="236"/>
    </location>
</feature>
<feature type="domain" description="ABC transporter" evidence="8">
    <location>
        <begin position="10"/>
        <end position="63"/>
    </location>
</feature>
<evidence type="ECO:0000256" key="2">
    <source>
        <dbReference type="ARBA" id="ARBA00005814"/>
    </source>
</evidence>
<organism evidence="10 11">
    <name type="scientific">Brassica cretica</name>
    <name type="common">Mustard</name>
    <dbReference type="NCBI Taxonomy" id="69181"/>
    <lineage>
        <taxon>Eukaryota</taxon>
        <taxon>Viridiplantae</taxon>
        <taxon>Streptophyta</taxon>
        <taxon>Embryophyta</taxon>
        <taxon>Tracheophyta</taxon>
        <taxon>Spermatophyta</taxon>
        <taxon>Magnoliopsida</taxon>
        <taxon>eudicotyledons</taxon>
        <taxon>Gunneridae</taxon>
        <taxon>Pentapetalae</taxon>
        <taxon>rosids</taxon>
        <taxon>malvids</taxon>
        <taxon>Brassicales</taxon>
        <taxon>Brassicaceae</taxon>
        <taxon>Brassiceae</taxon>
        <taxon>Brassica</taxon>
    </lineage>
</organism>
<dbReference type="InterPro" id="IPR052215">
    <property type="entry name" value="Plant_ABCG"/>
</dbReference>
<gene>
    <name evidence="10" type="ORF">DY000_02055025</name>
</gene>
<feature type="transmembrane region" description="Helical" evidence="7">
    <location>
        <begin position="288"/>
        <end position="318"/>
    </location>
</feature>
<evidence type="ECO:0000313" key="10">
    <source>
        <dbReference type="EMBL" id="KAF3493082.1"/>
    </source>
</evidence>
<dbReference type="Gene3D" id="3.40.50.300">
    <property type="entry name" value="P-loop containing nucleotide triphosphate hydrolases"/>
    <property type="match status" value="1"/>
</dbReference>
<evidence type="ECO:0000256" key="5">
    <source>
        <dbReference type="ARBA" id="ARBA00022989"/>
    </source>
</evidence>
<accession>A0ABQ7A5Z4</accession>
<feature type="domain" description="ABC-2 type transporter transmembrane" evidence="9">
    <location>
        <begin position="198"/>
        <end position="407"/>
    </location>
</feature>
<dbReference type="Pfam" id="PF01061">
    <property type="entry name" value="ABC2_membrane"/>
    <property type="match status" value="1"/>
</dbReference>
<evidence type="ECO:0008006" key="12">
    <source>
        <dbReference type="Google" id="ProtNLM"/>
    </source>
</evidence>
<comment type="caution">
    <text evidence="10">The sequence shown here is derived from an EMBL/GenBank/DDBJ whole genome shotgun (WGS) entry which is preliminary data.</text>
</comment>
<evidence type="ECO:0000256" key="1">
    <source>
        <dbReference type="ARBA" id="ARBA00004141"/>
    </source>
</evidence>
<feature type="transmembrane region" description="Helical" evidence="7">
    <location>
        <begin position="442"/>
        <end position="463"/>
    </location>
</feature>
<keyword evidence="5 7" id="KW-1133">Transmembrane helix</keyword>
<feature type="transmembrane region" description="Helical" evidence="7">
    <location>
        <begin position="324"/>
        <end position="348"/>
    </location>
</feature>
<dbReference type="InterPro" id="IPR013525">
    <property type="entry name" value="ABC2_TM"/>
</dbReference>
<reference evidence="10 11" key="1">
    <citation type="journal article" date="2020" name="BMC Genomics">
        <title>Intraspecific diversification of the crop wild relative Brassica cretica Lam. using demographic model selection.</title>
        <authorList>
            <person name="Kioukis A."/>
            <person name="Michalopoulou V.A."/>
            <person name="Briers L."/>
            <person name="Pirintsos S."/>
            <person name="Studholme D.J."/>
            <person name="Pavlidis P."/>
            <person name="Sarris P.F."/>
        </authorList>
    </citation>
    <scope>NUCLEOTIDE SEQUENCE [LARGE SCALE GENOMIC DNA]</scope>
    <source>
        <strain evidence="11">cv. PFS-1207/04</strain>
    </source>
</reference>
<dbReference type="Pfam" id="PF00005">
    <property type="entry name" value="ABC_tran"/>
    <property type="match status" value="1"/>
</dbReference>